<keyword evidence="3" id="KW-1185">Reference proteome</keyword>
<dbReference type="EMBL" id="JAHDVG010000476">
    <property type="protein sequence ID" value="KAH1175907.1"/>
    <property type="molecule type" value="Genomic_DNA"/>
</dbReference>
<dbReference type="AlphaFoldDB" id="A0A9D3XAI3"/>
<evidence type="ECO:0000313" key="2">
    <source>
        <dbReference type="EMBL" id="KAH1175907.1"/>
    </source>
</evidence>
<organism evidence="2 3">
    <name type="scientific">Mauremys mutica</name>
    <name type="common">yellowpond turtle</name>
    <dbReference type="NCBI Taxonomy" id="74926"/>
    <lineage>
        <taxon>Eukaryota</taxon>
        <taxon>Metazoa</taxon>
        <taxon>Chordata</taxon>
        <taxon>Craniata</taxon>
        <taxon>Vertebrata</taxon>
        <taxon>Euteleostomi</taxon>
        <taxon>Archelosauria</taxon>
        <taxon>Testudinata</taxon>
        <taxon>Testudines</taxon>
        <taxon>Cryptodira</taxon>
        <taxon>Durocryptodira</taxon>
        <taxon>Testudinoidea</taxon>
        <taxon>Geoemydidae</taxon>
        <taxon>Geoemydinae</taxon>
        <taxon>Mauremys</taxon>
    </lineage>
</organism>
<protein>
    <submittedName>
        <fullName evidence="2">Uncharacterized protein</fullName>
    </submittedName>
</protein>
<accession>A0A9D3XAI3</accession>
<feature type="region of interest" description="Disordered" evidence="1">
    <location>
        <begin position="148"/>
        <end position="176"/>
    </location>
</feature>
<gene>
    <name evidence="2" type="ORF">KIL84_022432</name>
</gene>
<proteinExistence type="predicted"/>
<feature type="region of interest" description="Disordered" evidence="1">
    <location>
        <begin position="66"/>
        <end position="117"/>
    </location>
</feature>
<name>A0A9D3XAI3_9SAUR</name>
<sequence length="203" mass="21352">MSLSWLVHEDSSLLPVPANRAAPLAPAAEAGCAVLRALSLRLGMGMRSEPRLGPLLLRPEAQRSAVPGLGSWPDSVPQGRKESAGKLSQQQSGEGDAPWGDAGQTLIRTSFAPPGRAARRRLTLRGRPLRDASLAINPHVLTALGLGGRAQPQRGRGSAECLSSASGKARGTSGAEAGGLMERAEQRLFHTLRPQLPFPVVQQ</sequence>
<dbReference type="Proteomes" id="UP000827986">
    <property type="component" value="Unassembled WGS sequence"/>
</dbReference>
<reference evidence="2" key="1">
    <citation type="submission" date="2021-09" db="EMBL/GenBank/DDBJ databases">
        <title>The genome of Mauremys mutica provides insights into the evolution of semi-aquatic lifestyle.</title>
        <authorList>
            <person name="Gong S."/>
            <person name="Gao Y."/>
        </authorList>
    </citation>
    <scope>NUCLEOTIDE SEQUENCE</scope>
    <source>
        <strain evidence="2">MM-2020</strain>
        <tissue evidence="2">Muscle</tissue>
    </source>
</reference>
<evidence type="ECO:0000256" key="1">
    <source>
        <dbReference type="SAM" id="MobiDB-lite"/>
    </source>
</evidence>
<comment type="caution">
    <text evidence="2">The sequence shown here is derived from an EMBL/GenBank/DDBJ whole genome shotgun (WGS) entry which is preliminary data.</text>
</comment>
<evidence type="ECO:0000313" key="3">
    <source>
        <dbReference type="Proteomes" id="UP000827986"/>
    </source>
</evidence>